<evidence type="ECO:0000256" key="1">
    <source>
        <dbReference type="SAM" id="MobiDB-lite"/>
    </source>
</evidence>
<dbReference type="InParanoid" id="D7U165"/>
<dbReference type="Proteomes" id="UP000009183">
    <property type="component" value="Chromosome 9"/>
</dbReference>
<gene>
    <name evidence="2" type="ordered locus">VIT_09s0002g07490</name>
</gene>
<keyword evidence="3" id="KW-1185">Reference proteome</keyword>
<organism evidence="2 3">
    <name type="scientific">Vitis vinifera</name>
    <name type="common">Grape</name>
    <dbReference type="NCBI Taxonomy" id="29760"/>
    <lineage>
        <taxon>Eukaryota</taxon>
        <taxon>Viridiplantae</taxon>
        <taxon>Streptophyta</taxon>
        <taxon>Embryophyta</taxon>
        <taxon>Tracheophyta</taxon>
        <taxon>Spermatophyta</taxon>
        <taxon>Magnoliopsida</taxon>
        <taxon>eudicotyledons</taxon>
        <taxon>Gunneridae</taxon>
        <taxon>Pentapetalae</taxon>
        <taxon>rosids</taxon>
        <taxon>Vitales</taxon>
        <taxon>Vitaceae</taxon>
        <taxon>Viteae</taxon>
        <taxon>Vitis</taxon>
    </lineage>
</organism>
<accession>D7U165</accession>
<dbReference type="AlphaFoldDB" id="D7U165"/>
<feature type="compositionally biased region" description="Low complexity" evidence="1">
    <location>
        <begin position="8"/>
        <end position="20"/>
    </location>
</feature>
<evidence type="ECO:0000313" key="2">
    <source>
        <dbReference type="EMBL" id="CBI36361.3"/>
    </source>
</evidence>
<protein>
    <submittedName>
        <fullName evidence="2">Uncharacterized protein</fullName>
    </submittedName>
</protein>
<proteinExistence type="predicted"/>
<evidence type="ECO:0000313" key="3">
    <source>
        <dbReference type="Proteomes" id="UP000009183"/>
    </source>
</evidence>
<dbReference type="HOGENOM" id="CLU_3192427_0_0_1"/>
<sequence>MTDGNTFSPSNDPLSPNPNLEISKSAYPLFGCWKKQRKENRIDEKI</sequence>
<dbReference type="EMBL" id="FN596494">
    <property type="protein sequence ID" value="CBI36361.3"/>
    <property type="molecule type" value="Genomic_DNA"/>
</dbReference>
<feature type="region of interest" description="Disordered" evidence="1">
    <location>
        <begin position="1"/>
        <end position="20"/>
    </location>
</feature>
<dbReference type="PaxDb" id="29760-VIT_09s0002g07490.t01"/>
<reference evidence="3" key="1">
    <citation type="journal article" date="2007" name="Nature">
        <title>The grapevine genome sequence suggests ancestral hexaploidization in major angiosperm phyla.</title>
        <authorList>
            <consortium name="The French-Italian Public Consortium for Grapevine Genome Characterization."/>
            <person name="Jaillon O."/>
            <person name="Aury J.-M."/>
            <person name="Noel B."/>
            <person name="Policriti A."/>
            <person name="Clepet C."/>
            <person name="Casagrande A."/>
            <person name="Choisne N."/>
            <person name="Aubourg S."/>
            <person name="Vitulo N."/>
            <person name="Jubin C."/>
            <person name="Vezzi A."/>
            <person name="Legeai F."/>
            <person name="Hugueney P."/>
            <person name="Dasilva C."/>
            <person name="Horner D."/>
            <person name="Mica E."/>
            <person name="Jublot D."/>
            <person name="Poulain J."/>
            <person name="Bruyere C."/>
            <person name="Billault A."/>
            <person name="Segurens B."/>
            <person name="Gouyvenoux M."/>
            <person name="Ugarte E."/>
            <person name="Cattonaro F."/>
            <person name="Anthouard V."/>
            <person name="Vico V."/>
            <person name="Del Fabbro C."/>
            <person name="Alaux M."/>
            <person name="Di Gaspero G."/>
            <person name="Dumas V."/>
            <person name="Felice N."/>
            <person name="Paillard S."/>
            <person name="Juman I."/>
            <person name="Moroldo M."/>
            <person name="Scalabrin S."/>
            <person name="Canaguier A."/>
            <person name="Le Clainche I."/>
            <person name="Malacrida G."/>
            <person name="Durand E."/>
            <person name="Pesole G."/>
            <person name="Laucou V."/>
            <person name="Chatelet P."/>
            <person name="Merdinoglu D."/>
            <person name="Delledonne M."/>
            <person name="Pezzotti M."/>
            <person name="Lecharny A."/>
            <person name="Scarpelli C."/>
            <person name="Artiguenave F."/>
            <person name="Pe M.E."/>
            <person name="Valle G."/>
            <person name="Morgante M."/>
            <person name="Caboche M."/>
            <person name="Adam-Blondon A.-F."/>
            <person name="Weissenbach J."/>
            <person name="Quetier F."/>
            <person name="Wincker P."/>
        </authorList>
    </citation>
    <scope>NUCLEOTIDE SEQUENCE [LARGE SCALE GENOMIC DNA]</scope>
    <source>
        <strain evidence="3">cv. Pinot noir / PN40024</strain>
    </source>
</reference>
<name>D7U165_VITVI</name>